<dbReference type="InterPro" id="IPR003156">
    <property type="entry name" value="DHHA1_dom"/>
</dbReference>
<feature type="domain" description="RecJ OB" evidence="8">
    <location>
        <begin position="477"/>
        <end position="584"/>
    </location>
</feature>
<evidence type="ECO:0000259" key="8">
    <source>
        <dbReference type="Pfam" id="PF17768"/>
    </source>
</evidence>
<comment type="similarity">
    <text evidence="1">Belongs to the RecJ family.</text>
</comment>
<keyword evidence="10" id="KW-1185">Reference proteome</keyword>
<dbReference type="EMBL" id="JAFMYW010000010">
    <property type="protein sequence ID" value="MBO0952227.1"/>
    <property type="molecule type" value="Genomic_DNA"/>
</dbReference>
<evidence type="ECO:0000256" key="5">
    <source>
        <dbReference type="ARBA" id="ARBA00022839"/>
    </source>
</evidence>
<keyword evidence="4" id="KW-0378">Hydrolase</keyword>
<dbReference type="Pfam" id="PF01368">
    <property type="entry name" value="DHH"/>
    <property type="match status" value="1"/>
</dbReference>
<dbReference type="Pfam" id="PF17768">
    <property type="entry name" value="RecJ_OB"/>
    <property type="match status" value="1"/>
</dbReference>
<name>A0ABS3JQF4_9BACT</name>
<evidence type="ECO:0000256" key="4">
    <source>
        <dbReference type="ARBA" id="ARBA00022801"/>
    </source>
</evidence>
<proteinExistence type="inferred from homology"/>
<dbReference type="InterPro" id="IPR001667">
    <property type="entry name" value="DDH_dom"/>
</dbReference>
<dbReference type="SUPFAM" id="SSF64182">
    <property type="entry name" value="DHH phosphoesterases"/>
    <property type="match status" value="1"/>
</dbReference>
<keyword evidence="5 9" id="KW-0269">Exonuclease</keyword>
<keyword evidence="3" id="KW-0540">Nuclease</keyword>
<protein>
    <recommendedName>
        <fullName evidence="2">Single-stranded-DNA-specific exonuclease RecJ</fullName>
    </recommendedName>
</protein>
<dbReference type="InterPro" id="IPR041122">
    <property type="entry name" value="RecJ_OB"/>
</dbReference>
<dbReference type="RefSeq" id="WP_207332176.1">
    <property type="nucleotide sequence ID" value="NZ_JAFMYW010000010.1"/>
</dbReference>
<dbReference type="PANTHER" id="PTHR30255">
    <property type="entry name" value="SINGLE-STRANDED-DNA-SPECIFIC EXONUCLEASE RECJ"/>
    <property type="match status" value="1"/>
</dbReference>
<dbReference type="NCBIfam" id="TIGR00644">
    <property type="entry name" value="recJ"/>
    <property type="match status" value="1"/>
</dbReference>
<gene>
    <name evidence="9" type="primary">recJ</name>
    <name evidence="9" type="ORF">J2I46_26835</name>
</gene>
<dbReference type="PANTHER" id="PTHR30255:SF2">
    <property type="entry name" value="SINGLE-STRANDED-DNA-SPECIFIC EXONUCLEASE RECJ"/>
    <property type="match status" value="1"/>
</dbReference>
<dbReference type="InterPro" id="IPR051673">
    <property type="entry name" value="SSDNA_exonuclease_RecJ"/>
</dbReference>
<reference evidence="9 10" key="1">
    <citation type="submission" date="2021-03" db="EMBL/GenBank/DDBJ databases">
        <title>Fibrella sp. HMF5405 genome sequencing and assembly.</title>
        <authorList>
            <person name="Kang H."/>
            <person name="Kim H."/>
            <person name="Bae S."/>
            <person name="Joh K."/>
        </authorList>
    </citation>
    <scope>NUCLEOTIDE SEQUENCE [LARGE SCALE GENOMIC DNA]</scope>
    <source>
        <strain evidence="9 10">HMF5405</strain>
    </source>
</reference>
<accession>A0ABS3JQF4</accession>
<sequence length="589" mass="65285">MIVRSSPATKRWLHKPFPDAPPQLSAIESLVQTLNISPFLATLLVQRKVTTFEEARTFFRPELSHLHDPFLMKDMDRAVDRLTRAMANGEKILVYGDYDVDGTTSVALMYGFLSTIYDKLEHYIPDRYKEGYGISKAGVAYAAENGFTLIVALDCGIKAIDRVAEATALGVDFIICDHHRPGDEIPAAVAVLDPKRADCPYPYDELTGCGVGFKLLQALCRVRGIPAETLWPYLDLVAVSISCDIVPVTGENRALAYYGLKQLNSAPRTGLCALLRIAGFVAPNETCPPAAKHLDVTNVVFGLGPRINAAGRIKHARAAVDLLLAEHHHDAEDFAYELNQHNRDRQDFDKSMTEQALAMIEADEWLKNAKSTVLYDASWNKGVVGIVASRCIERFYRPTIILTRSNGKASGSARSVAGFDVYEAIEACSDLLEQFGGHTFAAGLTMPVENIEAFQKRFDEVVSASIEADDLIPKVDIDIPLDFSEIDAKFYRIMKQMSPFGPQNLAPVFCTEEVVLVGEPIIMKEKHLKFTCRQVGSGRTFTAIGFGMSAWADHLHQNAPFSICYSVEMNHFRDQSTIQLNLKDIRLAE</sequence>
<dbReference type="InterPro" id="IPR038763">
    <property type="entry name" value="DHH_sf"/>
</dbReference>
<evidence type="ECO:0000256" key="2">
    <source>
        <dbReference type="ARBA" id="ARBA00019841"/>
    </source>
</evidence>
<organism evidence="9 10">
    <name type="scientific">Fibrella forsythiae</name>
    <dbReference type="NCBI Taxonomy" id="2817061"/>
    <lineage>
        <taxon>Bacteria</taxon>
        <taxon>Pseudomonadati</taxon>
        <taxon>Bacteroidota</taxon>
        <taxon>Cytophagia</taxon>
        <taxon>Cytophagales</taxon>
        <taxon>Spirosomataceae</taxon>
        <taxon>Fibrella</taxon>
    </lineage>
</organism>
<dbReference type="Gene3D" id="3.10.310.30">
    <property type="match status" value="1"/>
</dbReference>
<dbReference type="Proteomes" id="UP000664628">
    <property type="component" value="Unassembled WGS sequence"/>
</dbReference>
<evidence type="ECO:0000313" key="10">
    <source>
        <dbReference type="Proteomes" id="UP000664628"/>
    </source>
</evidence>
<evidence type="ECO:0000259" key="6">
    <source>
        <dbReference type="Pfam" id="PF01368"/>
    </source>
</evidence>
<feature type="domain" description="DDH" evidence="6">
    <location>
        <begin position="91"/>
        <end position="241"/>
    </location>
</feature>
<dbReference type="Pfam" id="PF02272">
    <property type="entry name" value="DHHA1"/>
    <property type="match status" value="1"/>
</dbReference>
<evidence type="ECO:0000256" key="1">
    <source>
        <dbReference type="ARBA" id="ARBA00005915"/>
    </source>
</evidence>
<evidence type="ECO:0000313" key="9">
    <source>
        <dbReference type="EMBL" id="MBO0952227.1"/>
    </source>
</evidence>
<dbReference type="Gene3D" id="3.90.1640.30">
    <property type="match status" value="1"/>
</dbReference>
<dbReference type="InterPro" id="IPR004610">
    <property type="entry name" value="RecJ"/>
</dbReference>
<dbReference type="GO" id="GO:0004527">
    <property type="term" value="F:exonuclease activity"/>
    <property type="evidence" value="ECO:0007669"/>
    <property type="project" value="UniProtKB-KW"/>
</dbReference>
<evidence type="ECO:0000256" key="3">
    <source>
        <dbReference type="ARBA" id="ARBA00022722"/>
    </source>
</evidence>
<evidence type="ECO:0000259" key="7">
    <source>
        <dbReference type="Pfam" id="PF02272"/>
    </source>
</evidence>
<feature type="domain" description="DHHA1" evidence="7">
    <location>
        <begin position="372"/>
        <end position="463"/>
    </location>
</feature>
<comment type="caution">
    <text evidence="9">The sequence shown here is derived from an EMBL/GenBank/DDBJ whole genome shotgun (WGS) entry which is preliminary data.</text>
</comment>